<keyword evidence="4" id="KW-1185">Reference proteome</keyword>
<keyword evidence="2" id="KW-0472">Membrane</keyword>
<reference evidence="3 4" key="1">
    <citation type="submission" date="2024-08" db="EMBL/GenBank/DDBJ databases">
        <title>Two novel Cytobacillus novel species.</title>
        <authorList>
            <person name="Liu G."/>
        </authorList>
    </citation>
    <scope>NUCLEOTIDE SEQUENCE [LARGE SCALE GENOMIC DNA]</scope>
    <source>
        <strain evidence="3 4">FJAT-54145</strain>
    </source>
</reference>
<keyword evidence="1" id="KW-0175">Coiled coil</keyword>
<feature type="transmembrane region" description="Helical" evidence="2">
    <location>
        <begin position="18"/>
        <end position="39"/>
    </location>
</feature>
<feature type="coiled-coil region" evidence="1">
    <location>
        <begin position="40"/>
        <end position="67"/>
    </location>
</feature>
<proteinExistence type="predicted"/>
<dbReference type="RefSeq" id="WP_389363990.1">
    <property type="nucleotide sequence ID" value="NZ_JBIACK010000016.1"/>
</dbReference>
<comment type="caution">
    <text evidence="3">The sequence shown here is derived from an EMBL/GenBank/DDBJ whole genome shotgun (WGS) entry which is preliminary data.</text>
</comment>
<dbReference type="Proteomes" id="UP001601059">
    <property type="component" value="Unassembled WGS sequence"/>
</dbReference>
<gene>
    <name evidence="3" type="ORF">ACFYKX_23050</name>
</gene>
<sequence>MLVEINLLPKKEPKNKTLLLLVIIIGVIFLIGLISTYMIHQSYEKKLDSLNSEINETKLIVAQEQQKLVEFEQSNSVSELENTVTWAKGYPVKTVPLIKQLTALLPNRGFIQTFSYTESGEVSLSVQFDTSREAAYYLKNLLDSNFVKEAFLEALTTVEIPTANNNIFDIDDNNEKLVPRYMGEFKIMINRNAIEEVTDSSEVVEGEEE</sequence>
<evidence type="ECO:0000256" key="1">
    <source>
        <dbReference type="SAM" id="Coils"/>
    </source>
</evidence>
<organism evidence="3 4">
    <name type="scientific">Cytobacillus spartinae</name>
    <dbReference type="NCBI Taxonomy" id="3299023"/>
    <lineage>
        <taxon>Bacteria</taxon>
        <taxon>Bacillati</taxon>
        <taxon>Bacillota</taxon>
        <taxon>Bacilli</taxon>
        <taxon>Bacillales</taxon>
        <taxon>Bacillaceae</taxon>
        <taxon>Cytobacillus</taxon>
    </lineage>
</organism>
<name>A0ABW6KJP1_9BACI</name>
<accession>A0ABW6KJP1</accession>
<keyword evidence="2" id="KW-0812">Transmembrane</keyword>
<dbReference type="EMBL" id="JBIACK010000016">
    <property type="protein sequence ID" value="MFE8703445.1"/>
    <property type="molecule type" value="Genomic_DNA"/>
</dbReference>
<evidence type="ECO:0000313" key="3">
    <source>
        <dbReference type="EMBL" id="MFE8703445.1"/>
    </source>
</evidence>
<evidence type="ECO:0000313" key="4">
    <source>
        <dbReference type="Proteomes" id="UP001601059"/>
    </source>
</evidence>
<keyword evidence="2" id="KW-1133">Transmembrane helix</keyword>
<evidence type="ECO:0000256" key="2">
    <source>
        <dbReference type="SAM" id="Phobius"/>
    </source>
</evidence>
<protein>
    <submittedName>
        <fullName evidence="3">Fimbrial protein</fullName>
    </submittedName>
</protein>